<reference evidence="5" key="2">
    <citation type="submission" date="2025-09" db="UniProtKB">
        <authorList>
            <consortium name="Ensembl"/>
        </authorList>
    </citation>
    <scope>IDENTIFICATION</scope>
</reference>
<evidence type="ECO:0000313" key="6">
    <source>
        <dbReference type="Proteomes" id="UP000261520"/>
    </source>
</evidence>
<dbReference type="Gene3D" id="2.130.10.10">
    <property type="entry name" value="YVTN repeat-like/Quinoprotein amine dehydrogenase"/>
    <property type="match status" value="1"/>
</dbReference>
<dbReference type="Proteomes" id="UP000261520">
    <property type="component" value="Unplaced"/>
</dbReference>
<name>A0A3B3ZZA0_9GOBI</name>
<dbReference type="InterPro" id="IPR015943">
    <property type="entry name" value="WD40/YVTN_repeat-like_dom_sf"/>
</dbReference>
<evidence type="ECO:0000313" key="5">
    <source>
        <dbReference type="Ensembl" id="ENSPMGP00000010082.1"/>
    </source>
</evidence>
<sequence>MRLKEIQRTAHQAWSPAGHHPIHLALGTSAQQLDASFNTTAALEIFELDFSDPSLDMELKGSVPTTNRVNKTSDKRHHKHTRHIQTALIPNKTHTFTAAAR</sequence>
<dbReference type="GO" id="GO:0005198">
    <property type="term" value="F:structural molecule activity"/>
    <property type="evidence" value="ECO:0007669"/>
    <property type="project" value="TreeGrafter"/>
</dbReference>
<keyword evidence="6" id="KW-1185">Reference proteome</keyword>
<accession>A0A3B3ZZA0</accession>
<dbReference type="Ensembl" id="ENSPMGT00000010758.1">
    <property type="protein sequence ID" value="ENSPMGP00000010082.1"/>
    <property type="gene ID" value="ENSPMGG00000008368.1"/>
</dbReference>
<evidence type="ECO:0000256" key="4">
    <source>
        <dbReference type="SAM" id="MobiDB-lite"/>
    </source>
</evidence>
<dbReference type="STRING" id="409849.ENSPMGP00000010082"/>
<dbReference type="GO" id="GO:0090110">
    <property type="term" value="P:COPII-coated vesicle cargo loading"/>
    <property type="evidence" value="ECO:0007669"/>
    <property type="project" value="TreeGrafter"/>
</dbReference>
<dbReference type="GO" id="GO:0070971">
    <property type="term" value="C:endoplasmic reticulum exit site"/>
    <property type="evidence" value="ECO:0007669"/>
    <property type="project" value="TreeGrafter"/>
</dbReference>
<evidence type="ECO:0000256" key="2">
    <source>
        <dbReference type="ARBA" id="ARBA00022574"/>
    </source>
</evidence>
<evidence type="ECO:0000256" key="3">
    <source>
        <dbReference type="ARBA" id="ARBA00022737"/>
    </source>
</evidence>
<proteinExistence type="predicted"/>
<dbReference type="AlphaFoldDB" id="A0A3B3ZZA0"/>
<dbReference type="InterPro" id="IPR040251">
    <property type="entry name" value="SEC31-like"/>
</dbReference>
<dbReference type="GO" id="GO:0007029">
    <property type="term" value="P:endoplasmic reticulum organization"/>
    <property type="evidence" value="ECO:0007669"/>
    <property type="project" value="TreeGrafter"/>
</dbReference>
<evidence type="ECO:0000256" key="1">
    <source>
        <dbReference type="ARBA" id="ARBA00022448"/>
    </source>
</evidence>
<organism evidence="5 6">
    <name type="scientific">Periophthalmus magnuspinnatus</name>
    <dbReference type="NCBI Taxonomy" id="409849"/>
    <lineage>
        <taxon>Eukaryota</taxon>
        <taxon>Metazoa</taxon>
        <taxon>Chordata</taxon>
        <taxon>Craniata</taxon>
        <taxon>Vertebrata</taxon>
        <taxon>Euteleostomi</taxon>
        <taxon>Actinopterygii</taxon>
        <taxon>Neopterygii</taxon>
        <taxon>Teleostei</taxon>
        <taxon>Neoteleostei</taxon>
        <taxon>Acanthomorphata</taxon>
        <taxon>Gobiaria</taxon>
        <taxon>Gobiiformes</taxon>
        <taxon>Gobioidei</taxon>
        <taxon>Gobiidae</taxon>
        <taxon>Oxudercinae</taxon>
        <taxon>Periophthalmus</taxon>
    </lineage>
</organism>
<keyword evidence="2" id="KW-0853">WD repeat</keyword>
<keyword evidence="3" id="KW-0677">Repeat</keyword>
<feature type="region of interest" description="Disordered" evidence="4">
    <location>
        <begin position="59"/>
        <end position="82"/>
    </location>
</feature>
<keyword evidence="1" id="KW-0813">Transport</keyword>
<dbReference type="PANTHER" id="PTHR13923">
    <property type="entry name" value="SEC31-RELATED PROTEIN"/>
    <property type="match status" value="1"/>
</dbReference>
<dbReference type="GO" id="GO:0030127">
    <property type="term" value="C:COPII vesicle coat"/>
    <property type="evidence" value="ECO:0007669"/>
    <property type="project" value="TreeGrafter"/>
</dbReference>
<protein>
    <submittedName>
        <fullName evidence="5">Uncharacterized protein</fullName>
    </submittedName>
</protein>
<dbReference type="PANTHER" id="PTHR13923:SF22">
    <property type="entry name" value="PROTEIN TRANSPORT PROTEIN SEC31B"/>
    <property type="match status" value="1"/>
</dbReference>
<reference evidence="5" key="1">
    <citation type="submission" date="2025-08" db="UniProtKB">
        <authorList>
            <consortium name="Ensembl"/>
        </authorList>
    </citation>
    <scope>IDENTIFICATION</scope>
</reference>